<evidence type="ECO:0008006" key="4">
    <source>
        <dbReference type="Google" id="ProtNLM"/>
    </source>
</evidence>
<comment type="caution">
    <text evidence="2">The sequence shown here is derived from an EMBL/GenBank/DDBJ whole genome shotgun (WGS) entry which is preliminary data.</text>
</comment>
<dbReference type="Pfam" id="PF13715">
    <property type="entry name" value="CarbopepD_reg_2"/>
    <property type="match status" value="1"/>
</dbReference>
<proteinExistence type="predicted"/>
<sequence>MQDNSAGRSCALLKQKHEMSRLPDLDRQGLSRSLSDKKKTSAWRIGGRFCLSVLFLCAFLTVQARTFAFLYVAADTVPMRGDSLSLGKDSLLMKTDSMARVTDSLLQMMDSLSGETVPPAVVDSTLLQCYVVDSQTGDSIPYANAIYRNLKKGAASDANGHFSIERKAGELLTVTAVGYKPRRIKVTSATPRELHVTLIADSRQLQGVVVKAKRRHKYSRKDNPAVELMRRVIAAKKQTHLENHDFYQYDKYQKVTMAVNNLTPDDLESSLFKKAPWLLDQVETCPYNNKLILPLSVDETLTQHIYRKNPRDEKDIVLGQSTKGISKLIQTGEALNTVVKDLFKDIDLYDDQIDLLQKRFPSPIGSTAISFYHFYIDDTVYVNQDQCIRLQFMPANQQDFGFRGELYVLNDSSLHVKKCDMQLPAGTGVNFVDAMKFEQEFSRLDNGEWALTTDNMIAELKLTDFLQRAVVIRTTGMTHYAFNPIDDRRFKGKAKIVYDANAKMRDSDFWAARRTSQLTKSEAGMDSFIKRMAKTRHFKWVMFASKAFIENFIETGTEKTPSKVDLGPVNTFLSKNFVDGIRLRASARTTAKFNPHWFFEGYYAYGTKSHRNYYDAKVTYSFNKPDYQPIEFPIRTVSVELNKDVESPSDKYLIHNKDNIFMTFRPVKVEKMYFYNRQKINFMWETDYGLATSLELRTEVNRPTGRLVYEKMDGTLIDRMRMTEVILGLDFRPGQSYVNSKQQRMEVNLDAPEFRVKHTLGLRHVLGGNFHSNLTEVSVYKRFWLGSWGHIDTRVEGGAQWSKVPFQFLITPPVNTSYFEHQGTFNLMQSLEFLNDRYAQFNLAWDLEGKLFNRLPLIKKLKWREYLAFKGMWGHLTDKNNPYLPQNANDPDLYKFPEGTRVMTHDPYLELVVGVHNIFRCLEVDYVRRLTYTHVPGISKGGVRFGFNLVF</sequence>
<dbReference type="Proteomes" id="UP000005697">
    <property type="component" value="Unassembled WGS sequence"/>
</dbReference>
<keyword evidence="1" id="KW-1133">Transmembrane helix</keyword>
<dbReference type="AlphaFoldDB" id="F0FAT2"/>
<feature type="transmembrane region" description="Helical" evidence="1">
    <location>
        <begin position="49"/>
        <end position="74"/>
    </location>
</feature>
<evidence type="ECO:0000313" key="3">
    <source>
        <dbReference type="Proteomes" id="UP000005697"/>
    </source>
</evidence>
<dbReference type="SUPFAM" id="SSF49464">
    <property type="entry name" value="Carboxypeptidase regulatory domain-like"/>
    <property type="match status" value="1"/>
</dbReference>
<organism evidence="2 3">
    <name type="scientific">Prevotella multiformis DSM 16608</name>
    <dbReference type="NCBI Taxonomy" id="888743"/>
    <lineage>
        <taxon>Bacteria</taxon>
        <taxon>Pseudomonadati</taxon>
        <taxon>Bacteroidota</taxon>
        <taxon>Bacteroidia</taxon>
        <taxon>Bacteroidales</taxon>
        <taxon>Prevotellaceae</taxon>
        <taxon>Prevotella</taxon>
    </lineage>
</organism>
<keyword evidence="1" id="KW-0812">Transmembrane</keyword>
<dbReference type="HOGENOM" id="CLU_015931_2_0_10"/>
<evidence type="ECO:0000256" key="1">
    <source>
        <dbReference type="SAM" id="Phobius"/>
    </source>
</evidence>
<dbReference type="eggNOG" id="COG4775">
    <property type="taxonomic scope" value="Bacteria"/>
</dbReference>
<keyword evidence="3" id="KW-1185">Reference proteome</keyword>
<dbReference type="STRING" id="888743.HMPREF9141_2699"/>
<reference evidence="2 3" key="1">
    <citation type="submission" date="2011-01" db="EMBL/GenBank/DDBJ databases">
        <authorList>
            <person name="Muzny D."/>
            <person name="Qin X."/>
            <person name="Deng J."/>
            <person name="Jiang H."/>
            <person name="Liu Y."/>
            <person name="Qu J."/>
            <person name="Song X.-Z."/>
            <person name="Zhang L."/>
            <person name="Thornton R."/>
            <person name="Coyle M."/>
            <person name="Francisco L."/>
            <person name="Jackson L."/>
            <person name="Javaid M."/>
            <person name="Korchina V."/>
            <person name="Kovar C."/>
            <person name="Mata R."/>
            <person name="Mathew T."/>
            <person name="Ngo R."/>
            <person name="Nguyen L."/>
            <person name="Nguyen N."/>
            <person name="Okwuonu G."/>
            <person name="Ongeri F."/>
            <person name="Pham C."/>
            <person name="Simmons D."/>
            <person name="Wilczek-Boney K."/>
            <person name="Hale W."/>
            <person name="Jakkamsetti A."/>
            <person name="Pham P."/>
            <person name="Ruth R."/>
            <person name="San Lucas F."/>
            <person name="Warren J."/>
            <person name="Zhang J."/>
            <person name="Zhao Z."/>
            <person name="Zhou C."/>
            <person name="Zhu D."/>
            <person name="Lee S."/>
            <person name="Bess C."/>
            <person name="Blankenburg K."/>
            <person name="Forbes L."/>
            <person name="Fu Q."/>
            <person name="Gubbala S."/>
            <person name="Hirani K."/>
            <person name="Jayaseelan J.C."/>
            <person name="Lara F."/>
            <person name="Munidasa M."/>
            <person name="Palculict T."/>
            <person name="Patil S."/>
            <person name="Pu L.-L."/>
            <person name="Saada N."/>
            <person name="Tang L."/>
            <person name="Weissenberger G."/>
            <person name="Zhu Y."/>
            <person name="Hemphill L."/>
            <person name="Shang Y."/>
            <person name="Youmans B."/>
            <person name="Ayvaz T."/>
            <person name="Ross M."/>
            <person name="Santibanez J."/>
            <person name="Aqrawi P."/>
            <person name="Gross S."/>
            <person name="Joshi V."/>
            <person name="Fowler G."/>
            <person name="Nazareth L."/>
            <person name="Reid J."/>
            <person name="Worley K."/>
            <person name="Petrosino J."/>
            <person name="Highlander S."/>
            <person name="Gibbs R."/>
        </authorList>
    </citation>
    <scope>NUCLEOTIDE SEQUENCE [LARGE SCALE GENOMIC DNA]</scope>
    <source>
        <strain evidence="2 3">DSM 16608</strain>
    </source>
</reference>
<name>F0FAT2_9BACT</name>
<dbReference type="Pfam" id="PF18939">
    <property type="entry name" value="DUF5686"/>
    <property type="match status" value="1"/>
</dbReference>
<dbReference type="EMBL" id="AEWX01000047">
    <property type="protein sequence ID" value="EGC18695.1"/>
    <property type="molecule type" value="Genomic_DNA"/>
</dbReference>
<accession>F0FAT2</accession>
<keyword evidence="1" id="KW-0472">Membrane</keyword>
<protein>
    <recommendedName>
        <fullName evidence="4">Carboxypeptidase-like regulatory domain-containing protein</fullName>
    </recommendedName>
</protein>
<dbReference type="InterPro" id="IPR043741">
    <property type="entry name" value="DUF5686"/>
</dbReference>
<evidence type="ECO:0000313" key="2">
    <source>
        <dbReference type="EMBL" id="EGC18695.1"/>
    </source>
</evidence>
<dbReference type="InterPro" id="IPR008969">
    <property type="entry name" value="CarboxyPept-like_regulatory"/>
</dbReference>
<gene>
    <name evidence="2" type="ORF">HMPREF9141_2699</name>
</gene>